<comment type="caution">
    <text evidence="3">The sequence shown here is derived from an EMBL/GenBank/DDBJ whole genome shotgun (WGS) entry which is preliminary data.</text>
</comment>
<dbReference type="AlphaFoldDB" id="A0A9W7XCL0"/>
<gene>
    <name evidence="3" type="ORF">BS78_K338700</name>
</gene>
<protein>
    <submittedName>
        <fullName evidence="3">Uncharacterized protein</fullName>
    </submittedName>
</protein>
<reference evidence="3 4" key="1">
    <citation type="submission" date="2022-10" db="EMBL/GenBank/DDBJ databases">
        <title>WGS assembly of Paspalum vaginatum 540-79.</title>
        <authorList>
            <person name="Sun G."/>
            <person name="Wase N."/>
            <person name="Shu S."/>
            <person name="Jenkins J."/>
            <person name="Zhou B."/>
            <person name="Torres-Rodriguez J."/>
            <person name="Chen C."/>
            <person name="Sandor L."/>
            <person name="Plott C."/>
            <person name="Yoshinga Y."/>
            <person name="Daum C."/>
            <person name="Qi P."/>
            <person name="Barry K."/>
            <person name="Lipzen A."/>
            <person name="Berry L."/>
            <person name="Pedersen C."/>
            <person name="Gottilla T."/>
            <person name="Foltz A."/>
            <person name="Yu H."/>
            <person name="O'Malley R."/>
            <person name="Zhang C."/>
            <person name="Devos K."/>
            <person name="Sigmon B."/>
            <person name="Yu B."/>
            <person name="Obata T."/>
            <person name="Schmutz J."/>
            <person name="Schnable J."/>
        </authorList>
    </citation>
    <scope>NUCLEOTIDE SEQUENCE [LARGE SCALE GENOMIC DNA]</scope>
    <source>
        <strain evidence="4">cv. 540-79</strain>
    </source>
</reference>
<feature type="region of interest" description="Disordered" evidence="1">
    <location>
        <begin position="41"/>
        <end position="67"/>
    </location>
</feature>
<dbReference type="Proteomes" id="UP001164776">
    <property type="component" value="Unassembled WGS sequence"/>
</dbReference>
<keyword evidence="2" id="KW-0812">Transmembrane</keyword>
<keyword evidence="2" id="KW-1133">Transmembrane helix</keyword>
<name>A0A9W7XCL0_9POAL</name>
<evidence type="ECO:0000256" key="2">
    <source>
        <dbReference type="SAM" id="Phobius"/>
    </source>
</evidence>
<dbReference type="EMBL" id="MU629493">
    <property type="protein sequence ID" value="KAJ1256655.1"/>
    <property type="molecule type" value="Genomic_DNA"/>
</dbReference>
<keyword evidence="2" id="KW-0472">Membrane</keyword>
<keyword evidence="4" id="KW-1185">Reference proteome</keyword>
<evidence type="ECO:0000313" key="3">
    <source>
        <dbReference type="EMBL" id="KAJ1256655.1"/>
    </source>
</evidence>
<feature type="transmembrane region" description="Helical" evidence="2">
    <location>
        <begin position="73"/>
        <end position="98"/>
    </location>
</feature>
<proteinExistence type="predicted"/>
<organism evidence="3 4">
    <name type="scientific">Paspalum vaginatum</name>
    <name type="common">seashore paspalum</name>
    <dbReference type="NCBI Taxonomy" id="158149"/>
    <lineage>
        <taxon>Eukaryota</taxon>
        <taxon>Viridiplantae</taxon>
        <taxon>Streptophyta</taxon>
        <taxon>Embryophyta</taxon>
        <taxon>Tracheophyta</taxon>
        <taxon>Spermatophyta</taxon>
        <taxon>Magnoliopsida</taxon>
        <taxon>Liliopsida</taxon>
        <taxon>Poales</taxon>
        <taxon>Poaceae</taxon>
        <taxon>PACMAD clade</taxon>
        <taxon>Panicoideae</taxon>
        <taxon>Andropogonodae</taxon>
        <taxon>Paspaleae</taxon>
        <taxon>Paspalinae</taxon>
        <taxon>Paspalum</taxon>
    </lineage>
</organism>
<sequence length="199" mass="20053">MPVQGRRRRGILSFLLTPRPPHLSWVQAVRSYVVTAAPPAVGSDAARGRSGVPWGGSGGGCRPSWARQRGRPVVSGAGLGGAAGLSAPLFLVAVALAVEALVRPGAVASQVVAARDVLPASLSALVARRPSAPVWRLGGGVPCSSWISAPCGPHLHFRACPSSVLLLGGGAGRKLGLADDARANGGGAGGVAFFLKRSH</sequence>
<evidence type="ECO:0000313" key="4">
    <source>
        <dbReference type="Proteomes" id="UP001164776"/>
    </source>
</evidence>
<evidence type="ECO:0000256" key="1">
    <source>
        <dbReference type="SAM" id="MobiDB-lite"/>
    </source>
</evidence>
<accession>A0A9W7XCL0</accession>